<reference evidence="2 3" key="1">
    <citation type="submission" date="2018-10" db="EMBL/GenBank/DDBJ databases">
        <authorList>
            <person name="Zhang X."/>
        </authorList>
    </citation>
    <scope>NUCLEOTIDE SEQUENCE [LARGE SCALE GENOMIC DNA]</scope>
    <source>
        <strain evidence="2 3">SK-G1</strain>
    </source>
</reference>
<dbReference type="SUPFAM" id="SSF46955">
    <property type="entry name" value="Putative DNA-binding domain"/>
    <property type="match status" value="1"/>
</dbReference>
<dbReference type="Pfam" id="PF12728">
    <property type="entry name" value="HTH_17"/>
    <property type="match status" value="1"/>
</dbReference>
<name>A0A3G2R640_9FIRM</name>
<dbReference type="GO" id="GO:0003677">
    <property type="term" value="F:DNA binding"/>
    <property type="evidence" value="ECO:0007669"/>
    <property type="project" value="UniProtKB-KW"/>
</dbReference>
<dbReference type="AlphaFoldDB" id="A0A3G2R640"/>
<dbReference type="EMBL" id="CP033169">
    <property type="protein sequence ID" value="AYO30871.1"/>
    <property type="molecule type" value="Genomic_DNA"/>
</dbReference>
<evidence type="ECO:0000313" key="2">
    <source>
        <dbReference type="EMBL" id="AYO30871.1"/>
    </source>
</evidence>
<gene>
    <name evidence="2" type="ORF">D2962_09790</name>
</gene>
<dbReference type="RefSeq" id="WP_122014886.1">
    <property type="nucleotide sequence ID" value="NZ_CP033169.1"/>
</dbReference>
<feature type="domain" description="Helix-turn-helix" evidence="1">
    <location>
        <begin position="5"/>
        <end position="52"/>
    </location>
</feature>
<evidence type="ECO:0000313" key="3">
    <source>
        <dbReference type="Proteomes" id="UP000280960"/>
    </source>
</evidence>
<sequence>MRKLFLTPKEIAQLTGLSERTIKGYFYNGELHGIKPHNWKILIPVSEFEQFFKIKLPDDCKITGR</sequence>
<organism evidence="2 3">
    <name type="scientific">Biomaibacter acetigenes</name>
    <dbReference type="NCBI Taxonomy" id="2316383"/>
    <lineage>
        <taxon>Bacteria</taxon>
        <taxon>Bacillati</taxon>
        <taxon>Bacillota</taxon>
        <taxon>Clostridia</taxon>
        <taxon>Thermosediminibacterales</taxon>
        <taxon>Tepidanaerobacteraceae</taxon>
        <taxon>Biomaibacter</taxon>
    </lineage>
</organism>
<dbReference type="InterPro" id="IPR009061">
    <property type="entry name" value="DNA-bd_dom_put_sf"/>
</dbReference>
<proteinExistence type="predicted"/>
<dbReference type="InterPro" id="IPR041657">
    <property type="entry name" value="HTH_17"/>
</dbReference>
<evidence type="ECO:0000259" key="1">
    <source>
        <dbReference type="Pfam" id="PF12728"/>
    </source>
</evidence>
<accession>A0A3G2R640</accession>
<dbReference type="Proteomes" id="UP000280960">
    <property type="component" value="Chromosome"/>
</dbReference>
<protein>
    <submittedName>
        <fullName evidence="2">DNA-binding protein</fullName>
    </submittedName>
</protein>
<keyword evidence="2" id="KW-0238">DNA-binding</keyword>
<keyword evidence="3" id="KW-1185">Reference proteome</keyword>
<dbReference type="KEGG" id="bacg:D2962_09790"/>